<dbReference type="Pfam" id="PF07453">
    <property type="entry name" value="NUMOD1"/>
    <property type="match status" value="1"/>
</dbReference>
<dbReference type="InterPro" id="IPR003611">
    <property type="entry name" value="NUMOD3"/>
</dbReference>
<dbReference type="CDD" id="cd10445">
    <property type="entry name" value="GIY-YIG_bI1_like"/>
    <property type="match status" value="1"/>
</dbReference>
<dbReference type="InterPro" id="IPR003647">
    <property type="entry name" value="Intron_nuc_1_rpt"/>
</dbReference>
<keyword evidence="2" id="KW-0540">Nuclease</keyword>
<dbReference type="SUPFAM" id="SSF82771">
    <property type="entry name" value="GIY-YIG endonuclease"/>
    <property type="match status" value="1"/>
</dbReference>
<dbReference type="NCBIfam" id="TIGR01453">
    <property type="entry name" value="grpIintron_endo"/>
    <property type="match status" value="1"/>
</dbReference>
<dbReference type="PROSITE" id="PS50164">
    <property type="entry name" value="GIY_YIG"/>
    <property type="match status" value="1"/>
</dbReference>
<feature type="domain" description="GIY-YIG" evidence="5">
    <location>
        <begin position="59"/>
        <end position="148"/>
    </location>
</feature>
<dbReference type="GO" id="GO:0004519">
    <property type="term" value="F:endonuclease activity"/>
    <property type="evidence" value="ECO:0007669"/>
    <property type="project" value="UniProtKB-KW"/>
</dbReference>
<name>A0A482EA76_9PEZI</name>
<geneLocation type="mitochondrion" evidence="6"/>
<dbReference type="Pfam" id="PF07460">
    <property type="entry name" value="NUMOD3"/>
    <property type="match status" value="2"/>
</dbReference>
<dbReference type="InterPro" id="IPR035901">
    <property type="entry name" value="GIY-YIG_endonuc_sf"/>
</dbReference>
<dbReference type="Pfam" id="PF01541">
    <property type="entry name" value="GIY-YIG"/>
    <property type="match status" value="1"/>
</dbReference>
<evidence type="ECO:0000259" key="5">
    <source>
        <dbReference type="PROSITE" id="PS50164"/>
    </source>
</evidence>
<comment type="similarity">
    <text evidence="1">To endonucleases of group I introns of fungi and phage.</text>
</comment>
<organism evidence="6">
    <name type="scientific">Arthrobotrys musiformis</name>
    <dbReference type="NCBI Taxonomy" id="47236"/>
    <lineage>
        <taxon>Eukaryota</taxon>
        <taxon>Fungi</taxon>
        <taxon>Dikarya</taxon>
        <taxon>Ascomycota</taxon>
        <taxon>Pezizomycotina</taxon>
        <taxon>Orbiliomycetes</taxon>
        <taxon>Orbiliales</taxon>
        <taxon>Orbiliaceae</taxon>
        <taxon>Arthrobotrys</taxon>
    </lineage>
</organism>
<dbReference type="InterPro" id="IPR010896">
    <property type="entry name" value="NUMOD1"/>
</dbReference>
<keyword evidence="6" id="KW-0496">Mitochondrion</keyword>
<proteinExistence type="predicted"/>
<dbReference type="SMART" id="SM00497">
    <property type="entry name" value="IENR1"/>
    <property type="match status" value="1"/>
</dbReference>
<dbReference type="SMART" id="SM00496">
    <property type="entry name" value="IENR2"/>
    <property type="match status" value="4"/>
</dbReference>
<evidence type="ECO:0000313" key="6">
    <source>
        <dbReference type="EMBL" id="QBM31541.1"/>
    </source>
</evidence>
<dbReference type="InterPro" id="IPR006350">
    <property type="entry name" value="Intron_endoG1"/>
</dbReference>
<dbReference type="SUPFAM" id="SSF64496">
    <property type="entry name" value="DNA-binding domain of intron-encoded endonucleases"/>
    <property type="match status" value="1"/>
</dbReference>
<reference evidence="6" key="1">
    <citation type="submission" date="2019-03" db="EMBL/GenBank/DDBJ databases">
        <authorList>
            <person name="Zhang Y.Q."/>
        </authorList>
    </citation>
    <scope>NUCLEOTIDE SEQUENCE</scope>
    <source>
        <strain evidence="6">YMF1.03753</strain>
    </source>
</reference>
<evidence type="ECO:0000256" key="4">
    <source>
        <dbReference type="ARBA" id="ARBA00022801"/>
    </source>
</evidence>
<gene>
    <name evidence="6" type="primary">orf282</name>
</gene>
<evidence type="ECO:0000256" key="1">
    <source>
        <dbReference type="ARBA" id="ARBA00010045"/>
    </source>
</evidence>
<keyword evidence="3" id="KW-0255">Endonuclease</keyword>
<dbReference type="SMART" id="SM00465">
    <property type="entry name" value="GIYc"/>
    <property type="match status" value="1"/>
</dbReference>
<dbReference type="GO" id="GO:0003677">
    <property type="term" value="F:DNA binding"/>
    <property type="evidence" value="ECO:0007669"/>
    <property type="project" value="InterPro"/>
</dbReference>
<dbReference type="AlphaFoldDB" id="A0A482EA76"/>
<sequence>MNKQNFLNLIIISRGFSIFPKFFLPIKKNLHTGINPIIPIVKYEDAFMQKKQIMQDNKGKSGIYRWINKETRESYVGSAVNLSKRFSTYYSQLMIEKILKRSQSYILSAIQKYSYSKFTLEILEYCESNDLIKREQYYIDSLKPEYNILKIAGSSFGKIHKEETKFKISESLKGKPLSVLTKEKMSKSRLGKKFSEKTKKTLSELRKGKLSPFSGKLHSENTKKKMSEVLGSKVEVFNIETNETIIYSSIRKTAEALGCSDWTVRNYIKNKNLYKGKYFLKK</sequence>
<keyword evidence="4" id="KW-0378">Hydrolase</keyword>
<dbReference type="Gene3D" id="3.40.1440.10">
    <property type="entry name" value="GIY-YIG endonuclease"/>
    <property type="match status" value="1"/>
</dbReference>
<evidence type="ECO:0000256" key="3">
    <source>
        <dbReference type="ARBA" id="ARBA00022759"/>
    </source>
</evidence>
<protein>
    <recommendedName>
        <fullName evidence="5">GIY-YIG domain-containing protein</fullName>
    </recommendedName>
</protein>
<dbReference type="GO" id="GO:0016787">
    <property type="term" value="F:hydrolase activity"/>
    <property type="evidence" value="ECO:0007669"/>
    <property type="project" value="UniProtKB-KW"/>
</dbReference>
<dbReference type="InterPro" id="IPR000305">
    <property type="entry name" value="GIY-YIG_endonuc"/>
</dbReference>
<evidence type="ECO:0000256" key="2">
    <source>
        <dbReference type="ARBA" id="ARBA00022722"/>
    </source>
</evidence>
<accession>A0A482EA76</accession>
<dbReference type="EMBL" id="MK633967">
    <property type="protein sequence ID" value="QBM31541.1"/>
    <property type="molecule type" value="Genomic_DNA"/>
</dbReference>